<keyword evidence="1" id="KW-1133">Transmembrane helix</keyword>
<sequence length="126" mass="13968">MYCSNCGSIMDDRQAFCPFCSTPNPNYRQNVPPPQYGPYNYGPPQFYRDVSPYSPYNVNPENEPAETPLLVFSAIEPIIGLIAGIASLSRHEKRAGRAYLLAAGISFGVRVLIVIMYVVFSVLLIS</sequence>
<evidence type="ECO:0000313" key="3">
    <source>
        <dbReference type="Proteomes" id="UP000183461"/>
    </source>
</evidence>
<accession>A0A1K1M8X2</accession>
<protein>
    <recommendedName>
        <fullName evidence="4">Zinc-ribbon domain-containing protein</fullName>
    </recommendedName>
</protein>
<proteinExistence type="predicted"/>
<keyword evidence="1" id="KW-0812">Transmembrane</keyword>
<keyword evidence="1" id="KW-0472">Membrane</keyword>
<dbReference type="Proteomes" id="UP000183461">
    <property type="component" value="Unassembled WGS sequence"/>
</dbReference>
<dbReference type="EMBL" id="FPIP01000002">
    <property type="protein sequence ID" value="SFW19576.1"/>
    <property type="molecule type" value="Genomic_DNA"/>
</dbReference>
<evidence type="ECO:0000256" key="1">
    <source>
        <dbReference type="SAM" id="Phobius"/>
    </source>
</evidence>
<evidence type="ECO:0008006" key="4">
    <source>
        <dbReference type="Google" id="ProtNLM"/>
    </source>
</evidence>
<dbReference type="RefSeq" id="WP_072299350.1">
    <property type="nucleotide sequence ID" value="NZ_FPIP01000002.1"/>
</dbReference>
<name>A0A1K1M8X2_RUMFL</name>
<evidence type="ECO:0000313" key="2">
    <source>
        <dbReference type="EMBL" id="SFW19576.1"/>
    </source>
</evidence>
<dbReference type="AlphaFoldDB" id="A0A1K1M8X2"/>
<gene>
    <name evidence="2" type="ORF">SAMN02910280_0962</name>
</gene>
<reference evidence="2 3" key="1">
    <citation type="submission" date="2016-11" db="EMBL/GenBank/DDBJ databases">
        <authorList>
            <person name="Jaros S."/>
            <person name="Januszkiewicz K."/>
            <person name="Wedrychowicz H."/>
        </authorList>
    </citation>
    <scope>NUCLEOTIDE SEQUENCE [LARGE SCALE GENOMIC DNA]</scope>
    <source>
        <strain evidence="2 3">YL228</strain>
    </source>
</reference>
<feature type="transmembrane region" description="Helical" evidence="1">
    <location>
        <begin position="100"/>
        <end position="125"/>
    </location>
</feature>
<organism evidence="2 3">
    <name type="scientific">Ruminococcus flavefaciens</name>
    <dbReference type="NCBI Taxonomy" id="1265"/>
    <lineage>
        <taxon>Bacteria</taxon>
        <taxon>Bacillati</taxon>
        <taxon>Bacillota</taxon>
        <taxon>Clostridia</taxon>
        <taxon>Eubacteriales</taxon>
        <taxon>Oscillospiraceae</taxon>
        <taxon>Ruminococcus</taxon>
    </lineage>
</organism>